<feature type="transmembrane region" description="Helical" evidence="8">
    <location>
        <begin position="73"/>
        <end position="92"/>
    </location>
</feature>
<keyword evidence="5 8" id="KW-0812">Transmembrane</keyword>
<evidence type="ECO:0000256" key="6">
    <source>
        <dbReference type="ARBA" id="ARBA00022989"/>
    </source>
</evidence>
<gene>
    <name evidence="10" type="ORF">AACH06_12575</name>
</gene>
<dbReference type="InterPro" id="IPR005829">
    <property type="entry name" value="Sugar_transporter_CS"/>
</dbReference>
<evidence type="ECO:0000256" key="5">
    <source>
        <dbReference type="ARBA" id="ARBA00022692"/>
    </source>
</evidence>
<protein>
    <recommendedName>
        <fullName evidence="8">Bcr/CflA family efflux transporter</fullName>
    </recommendedName>
</protein>
<keyword evidence="7 8" id="KW-0472">Membrane</keyword>
<feature type="transmembrane region" description="Helical" evidence="8">
    <location>
        <begin position="245"/>
        <end position="265"/>
    </location>
</feature>
<feature type="transmembrane region" description="Helical" evidence="8">
    <location>
        <begin position="277"/>
        <end position="297"/>
    </location>
</feature>
<dbReference type="EMBL" id="JBBUTG010000006">
    <property type="protein sequence ID" value="MEK8031655.1"/>
    <property type="molecule type" value="Genomic_DNA"/>
</dbReference>
<keyword evidence="11" id="KW-1185">Reference proteome</keyword>
<feature type="transmembrane region" description="Helical" evidence="8">
    <location>
        <begin position="220"/>
        <end position="239"/>
    </location>
</feature>
<keyword evidence="6 8" id="KW-1133">Transmembrane helix</keyword>
<dbReference type="Pfam" id="PF07690">
    <property type="entry name" value="MFS_1"/>
    <property type="match status" value="1"/>
</dbReference>
<keyword evidence="4" id="KW-1003">Cell membrane</keyword>
<dbReference type="SUPFAM" id="SSF103473">
    <property type="entry name" value="MFS general substrate transporter"/>
    <property type="match status" value="1"/>
</dbReference>
<comment type="caution">
    <text evidence="8">Lacks conserved residue(s) required for the propagation of feature annotation.</text>
</comment>
<feature type="transmembrane region" description="Helical" evidence="8">
    <location>
        <begin position="131"/>
        <end position="153"/>
    </location>
</feature>
<feature type="transmembrane region" description="Helical" evidence="8">
    <location>
        <begin position="370"/>
        <end position="388"/>
    </location>
</feature>
<proteinExistence type="inferred from homology"/>
<dbReference type="InterPro" id="IPR004812">
    <property type="entry name" value="Efflux_drug-R_Bcr/CmlA"/>
</dbReference>
<dbReference type="InterPro" id="IPR020846">
    <property type="entry name" value="MFS_dom"/>
</dbReference>
<dbReference type="PANTHER" id="PTHR23502">
    <property type="entry name" value="MAJOR FACILITATOR SUPERFAMILY"/>
    <property type="match status" value="1"/>
</dbReference>
<dbReference type="Gene3D" id="1.20.1720.10">
    <property type="entry name" value="Multidrug resistance protein D"/>
    <property type="match status" value="1"/>
</dbReference>
<evidence type="ECO:0000256" key="8">
    <source>
        <dbReference type="RuleBase" id="RU365088"/>
    </source>
</evidence>
<dbReference type="PROSITE" id="PS50850">
    <property type="entry name" value="MFS"/>
    <property type="match status" value="1"/>
</dbReference>
<evidence type="ECO:0000313" key="11">
    <source>
        <dbReference type="Proteomes" id="UP001371218"/>
    </source>
</evidence>
<evidence type="ECO:0000256" key="2">
    <source>
        <dbReference type="ARBA" id="ARBA00006236"/>
    </source>
</evidence>
<evidence type="ECO:0000256" key="7">
    <source>
        <dbReference type="ARBA" id="ARBA00023136"/>
    </source>
</evidence>
<keyword evidence="8" id="KW-0997">Cell inner membrane</keyword>
<dbReference type="RefSeq" id="WP_341426043.1">
    <property type="nucleotide sequence ID" value="NZ_JBBUTG010000006.1"/>
</dbReference>
<accession>A0ABU9BSM8</accession>
<evidence type="ECO:0000259" key="9">
    <source>
        <dbReference type="PROSITE" id="PS50850"/>
    </source>
</evidence>
<dbReference type="InterPro" id="IPR036259">
    <property type="entry name" value="MFS_trans_sf"/>
</dbReference>
<sequence length="400" mass="41317">MLTPALAALAMALLLGLQPVTTDLYLPALPLLTVELHAPMSAAQLTMSLVLLAFGIGQLVMGPLSDRFGRKPVLLGGLGLHGAASIGCALAPSIDTLIACRAFQGLGLAASIVCARAMLRDLYEPRQGAHVMSWALSGLGVLALASPLLGGWLTAHLGWRAPLAAVAVIAVATWAIVAALVPETSAQRDAQALQPRSLARSLASVVSHPTFRAWTALSSLTYGGLFLLLAASSFVYIGVLGLTPWGYGMAMASSSFSYMAATFYCRRLLPRHGLAGTVKRGAVFTVAGGLGMAAMSLSDSPALPGVLLAHWLYNFGHGIHQPCGQAGTVGPFPRSAGVASALAGFFLAIVAFFVGLWLGQALNGTLRPMGMGLAFFALGTAGIALTLVQRHGEHFEAVPT</sequence>
<comment type="caution">
    <text evidence="10">The sequence shown here is derived from an EMBL/GenBank/DDBJ whole genome shotgun (WGS) entry which is preliminary data.</text>
</comment>
<evidence type="ECO:0000313" key="10">
    <source>
        <dbReference type="EMBL" id="MEK8031655.1"/>
    </source>
</evidence>
<evidence type="ECO:0000256" key="3">
    <source>
        <dbReference type="ARBA" id="ARBA00022448"/>
    </source>
</evidence>
<dbReference type="NCBIfam" id="TIGR00710">
    <property type="entry name" value="efflux_Bcr_CflA"/>
    <property type="match status" value="1"/>
</dbReference>
<evidence type="ECO:0000256" key="1">
    <source>
        <dbReference type="ARBA" id="ARBA00004651"/>
    </source>
</evidence>
<dbReference type="PROSITE" id="PS00216">
    <property type="entry name" value="SUGAR_TRANSPORT_1"/>
    <property type="match status" value="1"/>
</dbReference>
<organism evidence="10 11">
    <name type="scientific">Ideonella lacteola</name>
    <dbReference type="NCBI Taxonomy" id="2984193"/>
    <lineage>
        <taxon>Bacteria</taxon>
        <taxon>Pseudomonadati</taxon>
        <taxon>Pseudomonadota</taxon>
        <taxon>Betaproteobacteria</taxon>
        <taxon>Burkholderiales</taxon>
        <taxon>Sphaerotilaceae</taxon>
        <taxon>Ideonella</taxon>
    </lineage>
</organism>
<name>A0ABU9BSM8_9BURK</name>
<comment type="similarity">
    <text evidence="2 8">Belongs to the major facilitator superfamily. Bcr/CmlA family.</text>
</comment>
<keyword evidence="3 8" id="KW-0813">Transport</keyword>
<comment type="subcellular location">
    <subcellularLocation>
        <location evidence="8">Cell inner membrane</location>
        <topology evidence="8">Multi-pass membrane protein</topology>
    </subcellularLocation>
    <subcellularLocation>
        <location evidence="1">Cell membrane</location>
        <topology evidence="1">Multi-pass membrane protein</topology>
    </subcellularLocation>
</comment>
<feature type="domain" description="Major facilitator superfamily (MFS) profile" evidence="9">
    <location>
        <begin position="1"/>
        <end position="400"/>
    </location>
</feature>
<feature type="transmembrane region" description="Helical" evidence="8">
    <location>
        <begin position="98"/>
        <end position="119"/>
    </location>
</feature>
<dbReference type="PANTHER" id="PTHR23502:SF132">
    <property type="entry name" value="POLYAMINE TRANSPORTER 2-RELATED"/>
    <property type="match status" value="1"/>
</dbReference>
<feature type="transmembrane region" description="Helical" evidence="8">
    <location>
        <begin position="38"/>
        <end position="61"/>
    </location>
</feature>
<feature type="transmembrane region" description="Helical" evidence="8">
    <location>
        <begin position="338"/>
        <end position="358"/>
    </location>
</feature>
<evidence type="ECO:0000256" key="4">
    <source>
        <dbReference type="ARBA" id="ARBA00022475"/>
    </source>
</evidence>
<dbReference type="CDD" id="cd17320">
    <property type="entry name" value="MFS_MdfA_MDR_like"/>
    <property type="match status" value="1"/>
</dbReference>
<reference evidence="10 11" key="1">
    <citation type="submission" date="2024-04" db="EMBL/GenBank/DDBJ databases">
        <title>Novel species of the genus Ideonella isolated from streams.</title>
        <authorList>
            <person name="Lu H."/>
        </authorList>
    </citation>
    <scope>NUCLEOTIDE SEQUENCE [LARGE SCALE GENOMIC DNA]</scope>
    <source>
        <strain evidence="10 11">DXS29W</strain>
    </source>
</reference>
<feature type="transmembrane region" description="Helical" evidence="8">
    <location>
        <begin position="159"/>
        <end position="181"/>
    </location>
</feature>
<dbReference type="Proteomes" id="UP001371218">
    <property type="component" value="Unassembled WGS sequence"/>
</dbReference>
<dbReference type="InterPro" id="IPR011701">
    <property type="entry name" value="MFS"/>
</dbReference>